<comment type="caution">
    <text evidence="1">The sequence shown here is derived from an EMBL/GenBank/DDBJ whole genome shotgun (WGS) entry which is preliminary data.</text>
</comment>
<evidence type="ECO:0000313" key="1">
    <source>
        <dbReference type="EMBL" id="KUN55463.1"/>
    </source>
</evidence>
<sequence>MQICKDGSSWRDETTSPPVAQTMDDYAAIDDMDFAPLPDTVERLPVLNLDEAHELLDLLRAVAQEGGPLSGPADRMIREISARVPSLL</sequence>
<name>A0A117QVW6_9ACTN</name>
<dbReference type="InterPro" id="IPR046302">
    <property type="entry name" value="DUF6417"/>
</dbReference>
<dbReference type="Pfam" id="PF19981">
    <property type="entry name" value="DUF6417"/>
    <property type="match status" value="1"/>
</dbReference>
<gene>
    <name evidence="1" type="ORF">AQJ46_49400</name>
</gene>
<dbReference type="AlphaFoldDB" id="A0A117QVW6"/>
<protein>
    <submittedName>
        <fullName evidence="1">Uncharacterized protein</fullName>
    </submittedName>
</protein>
<organism evidence="1 2">
    <name type="scientific">Streptomyces canus</name>
    <dbReference type="NCBI Taxonomy" id="58343"/>
    <lineage>
        <taxon>Bacteria</taxon>
        <taxon>Bacillati</taxon>
        <taxon>Actinomycetota</taxon>
        <taxon>Actinomycetes</taxon>
        <taxon>Kitasatosporales</taxon>
        <taxon>Streptomycetaceae</taxon>
        <taxon>Streptomyces</taxon>
        <taxon>Streptomyces aurantiacus group</taxon>
    </lineage>
</organism>
<proteinExistence type="predicted"/>
<evidence type="ECO:0000313" key="2">
    <source>
        <dbReference type="Proteomes" id="UP000053669"/>
    </source>
</evidence>
<dbReference type="Proteomes" id="UP000053669">
    <property type="component" value="Unassembled WGS sequence"/>
</dbReference>
<dbReference type="EMBL" id="LMWU01000081">
    <property type="protein sequence ID" value="KUN55463.1"/>
    <property type="molecule type" value="Genomic_DNA"/>
</dbReference>
<reference evidence="1 2" key="1">
    <citation type="submission" date="2015-10" db="EMBL/GenBank/DDBJ databases">
        <title>Draft genome sequence of Streptomyces canus DSM 40017, type strain for the species Streptomyces canus.</title>
        <authorList>
            <person name="Ruckert C."/>
            <person name="Winkler A."/>
            <person name="Kalinowski J."/>
            <person name="Kampfer P."/>
            <person name="Glaeser S."/>
        </authorList>
    </citation>
    <scope>NUCLEOTIDE SEQUENCE [LARGE SCALE GENOMIC DNA]</scope>
    <source>
        <strain evidence="1 2">DSM 40017</strain>
    </source>
</reference>
<accession>A0A117QVW6</accession>